<keyword evidence="6" id="KW-0472">Membrane</keyword>
<feature type="transmembrane region" description="Helical" evidence="6">
    <location>
        <begin position="1407"/>
        <end position="1428"/>
    </location>
</feature>
<dbReference type="Pfam" id="PF05593">
    <property type="entry name" value="RHS_repeat"/>
    <property type="match status" value="1"/>
</dbReference>
<evidence type="ECO:0000256" key="6">
    <source>
        <dbReference type="SAM" id="Phobius"/>
    </source>
</evidence>
<feature type="compositionally biased region" description="Acidic residues" evidence="5">
    <location>
        <begin position="677"/>
        <end position="687"/>
    </location>
</feature>
<dbReference type="PANTHER" id="PTHR32305">
    <property type="match status" value="1"/>
</dbReference>
<evidence type="ECO:0000256" key="2">
    <source>
        <dbReference type="ARBA" id="ARBA00022525"/>
    </source>
</evidence>
<feature type="transmembrane region" description="Helical" evidence="6">
    <location>
        <begin position="1440"/>
        <end position="1461"/>
    </location>
</feature>
<organism evidence="7 8">
    <name type="scientific">Eubacterium ventriosum</name>
    <dbReference type="NCBI Taxonomy" id="39496"/>
    <lineage>
        <taxon>Bacteria</taxon>
        <taxon>Bacillati</taxon>
        <taxon>Bacillota</taxon>
        <taxon>Clostridia</taxon>
        <taxon>Eubacteriales</taxon>
        <taxon>Eubacteriaceae</taxon>
        <taxon>Eubacterium</taxon>
    </lineage>
</organism>
<comment type="caution">
    <text evidence="7">The sequence shown here is derived from an EMBL/GenBank/DDBJ whole genome shotgun (WGS) entry which is preliminary data.</text>
</comment>
<evidence type="ECO:0000256" key="4">
    <source>
        <dbReference type="ARBA" id="ARBA00022837"/>
    </source>
</evidence>
<dbReference type="Pfam" id="PF18884">
    <property type="entry name" value="TSP3_bac"/>
    <property type="match status" value="3"/>
</dbReference>
<dbReference type="RefSeq" id="WP_118232053.1">
    <property type="nucleotide sequence ID" value="NZ_JBBNGR010000028.1"/>
</dbReference>
<evidence type="ECO:0000256" key="3">
    <source>
        <dbReference type="ARBA" id="ARBA00022729"/>
    </source>
</evidence>
<dbReference type="InterPro" id="IPR059100">
    <property type="entry name" value="TSP3_bac"/>
</dbReference>
<dbReference type="EMBL" id="QRHR01000019">
    <property type="protein sequence ID" value="RHF86836.1"/>
    <property type="molecule type" value="Genomic_DNA"/>
</dbReference>
<evidence type="ECO:0000256" key="1">
    <source>
        <dbReference type="ARBA" id="ARBA00004613"/>
    </source>
</evidence>
<evidence type="ECO:0008006" key="9">
    <source>
        <dbReference type="Google" id="ProtNLM"/>
    </source>
</evidence>
<keyword evidence="6" id="KW-1133">Transmembrane helix</keyword>
<dbReference type="InterPro" id="IPR006530">
    <property type="entry name" value="YD"/>
</dbReference>
<feature type="compositionally biased region" description="Basic and acidic residues" evidence="5">
    <location>
        <begin position="689"/>
        <end position="718"/>
    </location>
</feature>
<dbReference type="InterPro" id="IPR022385">
    <property type="entry name" value="Rhs_assc_core"/>
</dbReference>
<dbReference type="NCBIfam" id="TIGR01643">
    <property type="entry name" value="YD_repeat_2x"/>
    <property type="match status" value="1"/>
</dbReference>
<gene>
    <name evidence="7" type="ORF">DW652_11335</name>
</gene>
<keyword evidence="2" id="KW-0964">Secreted</keyword>
<dbReference type="PANTHER" id="PTHR32305:SF15">
    <property type="entry name" value="PROTEIN RHSA-RELATED"/>
    <property type="match status" value="1"/>
</dbReference>
<proteinExistence type="predicted"/>
<dbReference type="InterPro" id="IPR050708">
    <property type="entry name" value="T6SS_VgrG/RHS"/>
</dbReference>
<keyword evidence="3" id="KW-0732">Signal</keyword>
<sequence length="1525" mass="173638">MKHKLNKKVLRRTLSLILVITMTVTGMNLDMMSESIYAAQKAEKTEDNQKDEVTVVKELINERTENSNTYLMSDGSKRLEIYNGNIRYLQNGKMTDYDSSLTEISNRDKTELKKITDDIVEEQIDKYEYVNAKGDTKQYFAESLNDETPIILTKDNYSIRFVPSVNKSSNKTDYGDEQNIKFSGIDNNENKISYENQNKKIDYEYYSLNNGVKEEVVLYEKPSTNVFEFKYELKKLKLVKDKEVNIINIVDEKTSEEVAYIYSPNIIEQDGTLSYDNIEYNVIANSDESYSLKIEIDEEYLEQASYPITIDPTLVWRDSSEVLLRETFRCGGATTSVIDSSKTFMISTLSGGYESQVYIKFPNLNDKIRGKKIDFGYVNITTINVSGKPDINVYQVMEDWDYNKVTWATKPSIGEEKLGKTSGNYVADTMFTVWMTNWLRKIASGEINDSFGIALYNDNKEPTNLVTSYGFSAEDITKRPLFIIQYIDPIDTGTVYDGSFQINSEYDDNDNSIKLQWDNTIEDIDRYEVYKRAGNSNKFEIIGATIGTKYSLSLDGTEETMDIRVMAVKDGVSLNVATDDTNYLSNIVSISRTESSNEDTNEQTIQYEQATFDTDGDGLEDGYEIWDFKTSWNTVMGQDDDGNPVYEQDSDGDGFPDGYEVFTLGTDPAVANRYDEDGNEIDSDGDGWTDLKEYQEGTDPWLKDSDFDGTNDRGDSTPRETNNYTRQTKAAEATVHKGLYDKEYSETIDGVTYTYITNIYRGDIKKITMDYGNTSLNKVIKYFYDERGNNTAIVEAYDESYDPNHTQTICITYTYDAQDNVTFICDQRTKYTMDYGTNGQMTKLKVGNQTLMTYTDLELVNNTESDGDTANIQVGEIIDQNEHTDTYGNGQSVKTVITTYKVADEDTTSTASKTEIYYNSDSNPTYITYFNSDGNVIKLEDCSIDSSNPVVWNYSYKENGTSVTRSDGFTKSIQTSEDEETGGTTTTTSYGVKDLKNNNQIYTSKIISKTEAETDTTGTVQEKDVISQTLHNSDIVSIESKDDLLEEKIYSDAYHTNVVKSTYEKEGNTGASYDVDIYAGALDKAFDYTYDLTGNITKVKLNGNVQYEYDYDAHGRLTTEKDYTILKEYSYDYNTNGNVYGKTEYSINANGNRTDSNGTTIHYTYGNSEWPDQLTTYNGQTITYDNSGNPLTYVNGLEFTWDRGRQLSTVTLEDESSVSYRYNENGLRTYKDTSDTTTIYEWDGSTLLRETITYKSTNQKKDIWYLYDANEKVIGFEYSYLNSAGTLVTARVYYEKNLQGDIIGLLDARGAEIAAYTYDAWGKITSKTYVEGNEIPYELNHILYRGYYRDDETGFYYLQSRYYDAEVGRFINADDVNVLGMQFNSILKDNLYCYCESNPVNKSDDNGYIATWLVGAAVGAVAGYLLYWAEWKLGIRYWNWWHMIAVCATNAALTAWNWGIAGGPFLKLFKLAGMLQKSGATGVEIRIIKLMNKSRKLIVNMVVKSMYKKKGESWGTVIRRWLKSV</sequence>
<evidence type="ECO:0000256" key="5">
    <source>
        <dbReference type="SAM" id="MobiDB-lite"/>
    </source>
</evidence>
<keyword evidence="6" id="KW-0812">Transmembrane</keyword>
<dbReference type="Gene3D" id="2.180.10.10">
    <property type="entry name" value="RHS repeat-associated core"/>
    <property type="match status" value="1"/>
</dbReference>
<keyword evidence="4" id="KW-0106">Calcium</keyword>
<reference evidence="7 8" key="1">
    <citation type="submission" date="2018-08" db="EMBL/GenBank/DDBJ databases">
        <title>A genome reference for cultivated species of the human gut microbiota.</title>
        <authorList>
            <person name="Zou Y."/>
            <person name="Xue W."/>
            <person name="Luo G."/>
        </authorList>
    </citation>
    <scope>NUCLEOTIDE SEQUENCE [LARGE SCALE GENOMIC DNA]</scope>
    <source>
        <strain evidence="7 8">AM23-22</strain>
    </source>
</reference>
<evidence type="ECO:0000313" key="8">
    <source>
        <dbReference type="Proteomes" id="UP000286186"/>
    </source>
</evidence>
<dbReference type="NCBIfam" id="TIGR03696">
    <property type="entry name" value="Rhs_assc_core"/>
    <property type="match status" value="1"/>
</dbReference>
<dbReference type="Proteomes" id="UP000286186">
    <property type="component" value="Unassembled WGS sequence"/>
</dbReference>
<protein>
    <recommendedName>
        <fullName evidence="9">RHS repeat-associated core domain-containing protein</fullName>
    </recommendedName>
</protein>
<feature type="region of interest" description="Disordered" evidence="5">
    <location>
        <begin position="673"/>
        <end position="724"/>
    </location>
</feature>
<evidence type="ECO:0000313" key="7">
    <source>
        <dbReference type="EMBL" id="RHF86836.1"/>
    </source>
</evidence>
<accession>A0A414R1B5</accession>
<name>A0A414R1B5_9FIRM</name>
<comment type="subcellular location">
    <subcellularLocation>
        <location evidence="1">Secreted</location>
    </subcellularLocation>
</comment>
<dbReference type="InterPro" id="IPR031325">
    <property type="entry name" value="RHS_repeat"/>
</dbReference>